<feature type="transmembrane region" description="Helical" evidence="1">
    <location>
        <begin position="363"/>
        <end position="383"/>
    </location>
</feature>
<evidence type="ECO:0000256" key="1">
    <source>
        <dbReference type="SAM" id="Phobius"/>
    </source>
</evidence>
<evidence type="ECO:0000313" key="3">
    <source>
        <dbReference type="Proteomes" id="UP000286678"/>
    </source>
</evidence>
<keyword evidence="1" id="KW-1133">Transmembrane helix</keyword>
<feature type="transmembrane region" description="Helical" evidence="1">
    <location>
        <begin position="33"/>
        <end position="59"/>
    </location>
</feature>
<organism evidence="2 3">
    <name type="scientific">Pseudidiomarina aquimaris</name>
    <dbReference type="NCBI Taxonomy" id="641841"/>
    <lineage>
        <taxon>Bacteria</taxon>
        <taxon>Pseudomonadati</taxon>
        <taxon>Pseudomonadota</taxon>
        <taxon>Gammaproteobacteria</taxon>
        <taxon>Alteromonadales</taxon>
        <taxon>Idiomarinaceae</taxon>
        <taxon>Pseudidiomarina</taxon>
    </lineage>
</organism>
<protein>
    <recommendedName>
        <fullName evidence="4">Polysaccharide biosynthesis protein C-terminal domain-containing protein</fullName>
    </recommendedName>
</protein>
<keyword evidence="1" id="KW-0472">Membrane</keyword>
<name>A0A432XDD1_9GAMM</name>
<keyword evidence="3" id="KW-1185">Reference proteome</keyword>
<dbReference type="EMBL" id="PIPT01000008">
    <property type="protein sequence ID" value="RUO46646.1"/>
    <property type="molecule type" value="Genomic_DNA"/>
</dbReference>
<dbReference type="RefSeq" id="WP_126834465.1">
    <property type="nucleotide sequence ID" value="NZ_PIPT01000008.1"/>
</dbReference>
<reference evidence="3" key="1">
    <citation type="journal article" date="2018" name="Front. Microbiol.">
        <title>Genome-Based Analysis Reveals the Taxonomy and Diversity of the Family Idiomarinaceae.</title>
        <authorList>
            <person name="Liu Y."/>
            <person name="Lai Q."/>
            <person name="Shao Z."/>
        </authorList>
    </citation>
    <scope>NUCLEOTIDE SEQUENCE [LARGE SCALE GENOMIC DNA]</scope>
    <source>
        <strain evidence="3">SW15</strain>
    </source>
</reference>
<feature type="transmembrane region" description="Helical" evidence="1">
    <location>
        <begin position="96"/>
        <end position="114"/>
    </location>
</feature>
<comment type="caution">
    <text evidence="2">The sequence shown here is derived from an EMBL/GenBank/DDBJ whole genome shotgun (WGS) entry which is preliminary data.</text>
</comment>
<proteinExistence type="predicted"/>
<feature type="transmembrane region" description="Helical" evidence="1">
    <location>
        <begin position="126"/>
        <end position="145"/>
    </location>
</feature>
<sequence>MKALASLFISIAPGAFRILVVWLAAHLYTPQYAAPFTAMYLFATALCMISGGGFGLVLIRHSAGSNRKSKVIISLFLLITGAVTAVLMTVVTIPFLQFELLPFLGITTALSCWQIERHGWIAERKFMFLSLLDLLLVIILVLTLWTSKLSIVTALVSSHVVLITVSFLWRFRQTKSGGHPTVWSWSLIWSAIKIGGSTFIAGGFLMILPALVESMITPIILTKLSLMVTAVGALFVVPRSYLNLFIGSLAKVVRARKVDSRIVHTCVRRIHRLGLIMLIPAYLFVLFYLIVSGQQLTPHDLLLSMTVCSAMVIGQLYLVEGNLLILLQRENIALISSSVMFVVMLGLAWLLGQSIEHDYKFLIGLFTCLGLCYSVRWGVYLTILKPYFQKPQKTDKVTKS</sequence>
<gene>
    <name evidence="2" type="ORF">CWE21_10855</name>
</gene>
<feature type="transmembrane region" description="Helical" evidence="1">
    <location>
        <begin position="183"/>
        <end position="212"/>
    </location>
</feature>
<dbReference type="Proteomes" id="UP000286678">
    <property type="component" value="Unassembled WGS sequence"/>
</dbReference>
<feature type="transmembrane region" description="Helical" evidence="1">
    <location>
        <begin position="224"/>
        <end position="249"/>
    </location>
</feature>
<feature type="transmembrane region" description="Helical" evidence="1">
    <location>
        <begin position="71"/>
        <end position="90"/>
    </location>
</feature>
<feature type="transmembrane region" description="Helical" evidence="1">
    <location>
        <begin position="151"/>
        <end position="171"/>
    </location>
</feature>
<feature type="transmembrane region" description="Helical" evidence="1">
    <location>
        <begin position="302"/>
        <end position="319"/>
    </location>
</feature>
<feature type="transmembrane region" description="Helical" evidence="1">
    <location>
        <begin position="331"/>
        <end position="351"/>
    </location>
</feature>
<dbReference type="AlphaFoldDB" id="A0A432XDD1"/>
<accession>A0A432XDD1</accession>
<evidence type="ECO:0008006" key="4">
    <source>
        <dbReference type="Google" id="ProtNLM"/>
    </source>
</evidence>
<evidence type="ECO:0000313" key="2">
    <source>
        <dbReference type="EMBL" id="RUO46646.1"/>
    </source>
</evidence>
<feature type="transmembrane region" description="Helical" evidence="1">
    <location>
        <begin position="270"/>
        <end position="290"/>
    </location>
</feature>
<keyword evidence="1" id="KW-0812">Transmembrane</keyword>